<dbReference type="EMBL" id="BTPE01000002">
    <property type="protein sequence ID" value="GMQ32472.1"/>
    <property type="molecule type" value="Genomic_DNA"/>
</dbReference>
<name>A0ABQ6PXX4_9BACT</name>
<protein>
    <submittedName>
        <fullName evidence="2">Type II toxin-antitoxin system RelE/ParE family toxin</fullName>
    </submittedName>
</protein>
<comment type="caution">
    <text evidence="2">The sequence shown here is derived from an EMBL/GenBank/DDBJ whole genome shotgun (WGS) entry which is preliminary data.</text>
</comment>
<keyword evidence="1" id="KW-1277">Toxin-antitoxin system</keyword>
<gene>
    <name evidence="2" type="ORF">Ataiwa_07440</name>
</gene>
<dbReference type="Proteomes" id="UP001307705">
    <property type="component" value="Unassembled WGS sequence"/>
</dbReference>
<proteinExistence type="predicted"/>
<sequence length="97" mass="11700">MSFRLIIKPQAEQDIQDIFDWYERKAVGLGEYFLEDLESKFKKIVDRPEVYQIHYTDFRFAFLERFPVSIHFKAEVDTIYVFGVFPTAENPKKWRGN</sequence>
<dbReference type="Gene3D" id="3.30.2310.20">
    <property type="entry name" value="RelE-like"/>
    <property type="match status" value="1"/>
</dbReference>
<dbReference type="RefSeq" id="WP_338227291.1">
    <property type="nucleotide sequence ID" value="NZ_BTPE01000002.1"/>
</dbReference>
<evidence type="ECO:0000313" key="2">
    <source>
        <dbReference type="EMBL" id="GMQ32472.1"/>
    </source>
</evidence>
<evidence type="ECO:0000313" key="3">
    <source>
        <dbReference type="Proteomes" id="UP001307705"/>
    </source>
</evidence>
<keyword evidence="3" id="KW-1185">Reference proteome</keyword>
<evidence type="ECO:0000256" key="1">
    <source>
        <dbReference type="ARBA" id="ARBA00022649"/>
    </source>
</evidence>
<reference evidence="2 3" key="1">
    <citation type="submission" date="2023-08" db="EMBL/GenBank/DDBJ databases">
        <title>Draft genome sequence of Algoriphagus taiwanensis.</title>
        <authorList>
            <person name="Takatani N."/>
            <person name="Hosokawa M."/>
            <person name="Sawabe T."/>
        </authorList>
    </citation>
    <scope>NUCLEOTIDE SEQUENCE [LARGE SCALE GENOMIC DNA]</scope>
    <source>
        <strain evidence="2 3">JCM 19755</strain>
    </source>
</reference>
<accession>A0ABQ6PXX4</accession>
<dbReference type="InterPro" id="IPR007712">
    <property type="entry name" value="RelE/ParE_toxin"/>
</dbReference>
<dbReference type="InterPro" id="IPR035093">
    <property type="entry name" value="RelE/ParE_toxin_dom_sf"/>
</dbReference>
<dbReference type="Pfam" id="PF05016">
    <property type="entry name" value="ParE_toxin"/>
    <property type="match status" value="1"/>
</dbReference>
<organism evidence="2 3">
    <name type="scientific">Algoriphagus taiwanensis</name>
    <dbReference type="NCBI Taxonomy" id="1445656"/>
    <lineage>
        <taxon>Bacteria</taxon>
        <taxon>Pseudomonadati</taxon>
        <taxon>Bacteroidota</taxon>
        <taxon>Cytophagia</taxon>
        <taxon>Cytophagales</taxon>
        <taxon>Cyclobacteriaceae</taxon>
        <taxon>Algoriphagus</taxon>
    </lineage>
</organism>